<gene>
    <name evidence="3" type="ORF">PICMEDRAFT_74207</name>
</gene>
<dbReference type="PANTHER" id="PTHR11215">
    <property type="entry name" value="METAL DEPENDENT HYDROLASE - RELATED"/>
    <property type="match status" value="1"/>
</dbReference>
<dbReference type="AlphaFoldDB" id="A0A1E3NIN5"/>
<dbReference type="GeneID" id="30181396"/>
<dbReference type="GO" id="GO:0005737">
    <property type="term" value="C:cytoplasm"/>
    <property type="evidence" value="ECO:0007669"/>
    <property type="project" value="TreeGrafter"/>
</dbReference>
<evidence type="ECO:0000256" key="2">
    <source>
        <dbReference type="SAM" id="MobiDB-lite"/>
    </source>
</evidence>
<name>A0A1E3NIN5_9ASCO</name>
<dbReference type="Pfam" id="PF03690">
    <property type="entry name" value="MYG1_exonuc"/>
    <property type="match status" value="2"/>
</dbReference>
<comment type="similarity">
    <text evidence="1">Belongs to the MYG1 family.</text>
</comment>
<evidence type="ECO:0000313" key="3">
    <source>
        <dbReference type="EMBL" id="ODQ45448.1"/>
    </source>
</evidence>
<sequence>MPSTTEVIIPCGDFSLETAMALALLSFVLREHTIVPLDETSTQFSQMLHTYKHTQNTILIGLGGDYVPQQGVFHWTPEIKSNHPQNSNSNSNGRKKKGNGHRLKNQNSAPQNFYFNNTKRGKVVPLATVGLVYRFYGKEVLKKITNFSDSSKINWLYERAYYDFIEIIDAQTRNLRLSNKHESTRPAVPRFNADQHTLPNMVKFYNLQLHDYELLNYDETEIYALRMKRLETVIDILKSAFENYVKYFAFSFMRGESILQQAYNASLSGETYGTYHDEIVVEDPSLITKKLVQDALKRIMIIPEFIPWKEHLFAYERSLDRMGNSLYAIYPDSTQNWRLAAVPTLPASFESRKRLPQEWCGLADGELRDVAGVDDATFVHAQGFIAGASSLLGCIKLAVKAVLNNQKENI</sequence>
<dbReference type="RefSeq" id="XP_019016561.1">
    <property type="nucleotide sequence ID" value="XM_019164709.1"/>
</dbReference>
<protein>
    <submittedName>
        <fullName evidence="3">Uncharacterized protein</fullName>
    </submittedName>
</protein>
<dbReference type="EMBL" id="KV454005">
    <property type="protein sequence ID" value="ODQ45448.1"/>
    <property type="molecule type" value="Genomic_DNA"/>
</dbReference>
<evidence type="ECO:0000256" key="1">
    <source>
        <dbReference type="ARBA" id="ARBA00010105"/>
    </source>
</evidence>
<dbReference type="STRING" id="763406.A0A1E3NIN5"/>
<dbReference type="InterPro" id="IPR003226">
    <property type="entry name" value="MYG1_exonuclease"/>
</dbReference>
<reference evidence="3 4" key="1">
    <citation type="journal article" date="2016" name="Proc. Natl. Acad. Sci. U.S.A.">
        <title>Comparative genomics of biotechnologically important yeasts.</title>
        <authorList>
            <person name="Riley R."/>
            <person name="Haridas S."/>
            <person name="Wolfe K.H."/>
            <person name="Lopes M.R."/>
            <person name="Hittinger C.T."/>
            <person name="Goeker M."/>
            <person name="Salamov A.A."/>
            <person name="Wisecaver J.H."/>
            <person name="Long T.M."/>
            <person name="Calvey C.H."/>
            <person name="Aerts A.L."/>
            <person name="Barry K.W."/>
            <person name="Choi C."/>
            <person name="Clum A."/>
            <person name="Coughlan A.Y."/>
            <person name="Deshpande S."/>
            <person name="Douglass A.P."/>
            <person name="Hanson S.J."/>
            <person name="Klenk H.-P."/>
            <person name="LaButti K.M."/>
            <person name="Lapidus A."/>
            <person name="Lindquist E.A."/>
            <person name="Lipzen A.M."/>
            <person name="Meier-Kolthoff J.P."/>
            <person name="Ohm R.A."/>
            <person name="Otillar R.P."/>
            <person name="Pangilinan J.L."/>
            <person name="Peng Y."/>
            <person name="Rokas A."/>
            <person name="Rosa C.A."/>
            <person name="Scheuner C."/>
            <person name="Sibirny A.A."/>
            <person name="Slot J.C."/>
            <person name="Stielow J.B."/>
            <person name="Sun H."/>
            <person name="Kurtzman C.P."/>
            <person name="Blackwell M."/>
            <person name="Grigoriev I.V."/>
            <person name="Jeffries T.W."/>
        </authorList>
    </citation>
    <scope>NUCLEOTIDE SEQUENCE [LARGE SCALE GENOMIC DNA]</scope>
    <source>
        <strain evidence="3 4">NRRL Y-2026</strain>
    </source>
</reference>
<keyword evidence="4" id="KW-1185">Reference proteome</keyword>
<evidence type="ECO:0000313" key="4">
    <source>
        <dbReference type="Proteomes" id="UP000094455"/>
    </source>
</evidence>
<accession>A0A1E3NIN5</accession>
<dbReference type="OrthoDB" id="10265310at2759"/>
<feature type="region of interest" description="Disordered" evidence="2">
    <location>
        <begin position="77"/>
        <end position="111"/>
    </location>
</feature>
<proteinExistence type="inferred from homology"/>
<dbReference type="GO" id="GO:0005634">
    <property type="term" value="C:nucleus"/>
    <property type="evidence" value="ECO:0007669"/>
    <property type="project" value="TreeGrafter"/>
</dbReference>
<organism evidence="3 4">
    <name type="scientific">Pichia membranifaciens NRRL Y-2026</name>
    <dbReference type="NCBI Taxonomy" id="763406"/>
    <lineage>
        <taxon>Eukaryota</taxon>
        <taxon>Fungi</taxon>
        <taxon>Dikarya</taxon>
        <taxon>Ascomycota</taxon>
        <taxon>Saccharomycotina</taxon>
        <taxon>Pichiomycetes</taxon>
        <taxon>Pichiales</taxon>
        <taxon>Pichiaceae</taxon>
        <taxon>Pichia</taxon>
    </lineage>
</organism>
<dbReference type="PANTHER" id="PTHR11215:SF1">
    <property type="entry name" value="MYG1 EXONUCLEASE"/>
    <property type="match status" value="1"/>
</dbReference>
<feature type="compositionally biased region" description="Basic residues" evidence="2">
    <location>
        <begin position="93"/>
        <end position="104"/>
    </location>
</feature>
<dbReference type="Proteomes" id="UP000094455">
    <property type="component" value="Unassembled WGS sequence"/>
</dbReference>